<protein>
    <submittedName>
        <fullName evidence="1">Uncharacterized protein</fullName>
    </submittedName>
</protein>
<dbReference type="AlphaFoldDB" id="A0A3Q9JM50"/>
<reference evidence="2" key="1">
    <citation type="submission" date="2018-06" db="EMBL/GenBank/DDBJ databases">
        <title>Complete genome of Pseudomonas insecticola strain QZS01.</title>
        <authorList>
            <person name="Wang J."/>
            <person name="Su Q."/>
        </authorList>
    </citation>
    <scope>NUCLEOTIDE SEQUENCE [LARGE SCALE GENOMIC DNA]</scope>
    <source>
        <strain evidence="2">QZS01</strain>
    </source>
</reference>
<name>A0A3Q9JM50_9GAMM</name>
<keyword evidence="2" id="KW-1185">Reference proteome</keyword>
<sequence>MWFPEAPSSFLSKVSSDNTAQNLEVQKERLTMDCSYTSCDVDAVYYIAAKQSERLQFEFILPVDVSVVTNINGLSSVATVSMIPYSISDRFNDNSSTKAYKAIFTGRLNAGDNFIQINYEQRLGLFESDYGYFTHSRFTEKFTYALGPLKEWQLAPDFSLDITLSTPKQRPDRDGWSLFKKRSISCQLDNSQQIKKGDKIIYYSRLDKQFPDELVCYMGDTDLLGRR</sequence>
<dbReference type="RefSeq" id="WP_127164048.1">
    <property type="nucleotide sequence ID" value="NZ_CP029822.1"/>
</dbReference>
<dbReference type="Proteomes" id="UP000273143">
    <property type="component" value="Chromosome"/>
</dbReference>
<dbReference type="KEGG" id="emo:DM558_11075"/>
<dbReference type="EMBL" id="CP029822">
    <property type="protein sequence ID" value="AZS51280.1"/>
    <property type="molecule type" value="Genomic_DNA"/>
</dbReference>
<accession>A0A3Q9JM50</accession>
<gene>
    <name evidence="1" type="ORF">DM558_11075</name>
</gene>
<organism evidence="1 2">
    <name type="scientific">Entomomonas moraniae</name>
    <dbReference type="NCBI Taxonomy" id="2213226"/>
    <lineage>
        <taxon>Bacteria</taxon>
        <taxon>Pseudomonadati</taxon>
        <taxon>Pseudomonadota</taxon>
        <taxon>Gammaproteobacteria</taxon>
        <taxon>Pseudomonadales</taxon>
        <taxon>Pseudomonadaceae</taxon>
        <taxon>Entomomonas</taxon>
    </lineage>
</organism>
<proteinExistence type="predicted"/>
<evidence type="ECO:0000313" key="2">
    <source>
        <dbReference type="Proteomes" id="UP000273143"/>
    </source>
</evidence>
<evidence type="ECO:0000313" key="1">
    <source>
        <dbReference type="EMBL" id="AZS51280.1"/>
    </source>
</evidence>